<feature type="region of interest" description="Disordered" evidence="1">
    <location>
        <begin position="1"/>
        <end position="29"/>
    </location>
</feature>
<sequence>MALADQELGDGLGGPGELVDGAEQRAHEEHQEVAGYVGGRGRHKGCLQAVQNGHAETD</sequence>
<evidence type="ECO:0000313" key="2">
    <source>
        <dbReference type="EMBL" id="MPM40094.1"/>
    </source>
</evidence>
<name>A0A644ZR65_9ZZZZ</name>
<comment type="caution">
    <text evidence="2">The sequence shown here is derived from an EMBL/GenBank/DDBJ whole genome shotgun (WGS) entry which is preliminary data.</text>
</comment>
<proteinExistence type="predicted"/>
<reference evidence="2" key="1">
    <citation type="submission" date="2019-08" db="EMBL/GenBank/DDBJ databases">
        <authorList>
            <person name="Kucharzyk K."/>
            <person name="Murdoch R.W."/>
            <person name="Higgins S."/>
            <person name="Loffler F."/>
        </authorList>
    </citation>
    <scope>NUCLEOTIDE SEQUENCE</scope>
</reference>
<protein>
    <submittedName>
        <fullName evidence="2">Uncharacterized protein</fullName>
    </submittedName>
</protein>
<organism evidence="2">
    <name type="scientific">bioreactor metagenome</name>
    <dbReference type="NCBI Taxonomy" id="1076179"/>
    <lineage>
        <taxon>unclassified sequences</taxon>
        <taxon>metagenomes</taxon>
        <taxon>ecological metagenomes</taxon>
    </lineage>
</organism>
<gene>
    <name evidence="2" type="ORF">SDC9_86732</name>
</gene>
<dbReference type="EMBL" id="VSSQ01008874">
    <property type="protein sequence ID" value="MPM40094.1"/>
    <property type="molecule type" value="Genomic_DNA"/>
</dbReference>
<accession>A0A644ZR65</accession>
<dbReference type="AlphaFoldDB" id="A0A644ZR65"/>
<evidence type="ECO:0000256" key="1">
    <source>
        <dbReference type="SAM" id="MobiDB-lite"/>
    </source>
</evidence>